<feature type="transmembrane region" description="Helical" evidence="5">
    <location>
        <begin position="102"/>
        <end position="122"/>
    </location>
</feature>
<dbReference type="OMA" id="FAAMENY"/>
<feature type="transmembrane region" description="Helical" evidence="5">
    <location>
        <begin position="383"/>
        <end position="400"/>
    </location>
</feature>
<dbReference type="Proteomes" id="UP000267027">
    <property type="component" value="Unassembled WGS sequence"/>
</dbReference>
<feature type="transmembrane region" description="Helical" evidence="5">
    <location>
        <begin position="444"/>
        <end position="467"/>
    </location>
</feature>
<dbReference type="GO" id="GO:0055085">
    <property type="term" value="P:transmembrane transport"/>
    <property type="evidence" value="ECO:0007669"/>
    <property type="project" value="InterPro"/>
</dbReference>
<feature type="transmembrane region" description="Helical" evidence="5">
    <location>
        <begin position="420"/>
        <end position="437"/>
    </location>
</feature>
<organism evidence="9">
    <name type="scientific">Angiostrongylus costaricensis</name>
    <name type="common">Nematode worm</name>
    <dbReference type="NCBI Taxonomy" id="334426"/>
    <lineage>
        <taxon>Eukaryota</taxon>
        <taxon>Metazoa</taxon>
        <taxon>Ecdysozoa</taxon>
        <taxon>Nematoda</taxon>
        <taxon>Chromadorea</taxon>
        <taxon>Rhabditida</taxon>
        <taxon>Rhabditina</taxon>
        <taxon>Rhabditomorpha</taxon>
        <taxon>Strongyloidea</taxon>
        <taxon>Metastrongylidae</taxon>
        <taxon>Angiostrongylus</taxon>
    </lineage>
</organism>
<feature type="transmembrane region" description="Helical" evidence="5">
    <location>
        <begin position="142"/>
        <end position="165"/>
    </location>
</feature>
<comment type="subcellular location">
    <subcellularLocation>
        <location evidence="1">Membrane</location>
        <topology evidence="1">Multi-pass membrane protein</topology>
    </subcellularLocation>
</comment>
<evidence type="ECO:0000313" key="7">
    <source>
        <dbReference type="EMBL" id="VDM60146.1"/>
    </source>
</evidence>
<feature type="transmembrane region" description="Helical" evidence="5">
    <location>
        <begin position="344"/>
        <end position="371"/>
    </location>
</feature>
<proteinExistence type="predicted"/>
<keyword evidence="8" id="KW-1185">Reference proteome</keyword>
<evidence type="ECO:0000256" key="2">
    <source>
        <dbReference type="ARBA" id="ARBA00022692"/>
    </source>
</evidence>
<evidence type="ECO:0000313" key="8">
    <source>
        <dbReference type="Proteomes" id="UP000267027"/>
    </source>
</evidence>
<feature type="domain" description="SLC26A/SulP transporter" evidence="6">
    <location>
        <begin position="102"/>
        <end position="483"/>
    </location>
</feature>
<sequence length="573" mass="63746">MLLNDSVIGNSRTQTNLSDSMIEHQIIEIVTVNAFRYLIFFTTSRCIFDEEFGLLRYSSRESSAKRKLEQMRLSRKHFHPRRLLDFLPILKWLPHYNIKKNLISDIIGGLTVGIMHVPQGMAYSSLSGLRPVNGLYTSLFPALFYMLFGTSRHVSLGVFAVVSLMSGSCNQRVSNILKEHAYNDSLVDDFDEDTSYKISVAILTSLTLFVGFIQIIGGFTTGAAVHVFTAQLDKILGISIPRHSGPGKLFFVYKDLISTVIAGHVNWITFGISLATIVLLFLVKTYIDPLLKKKCKIPIPYDLFVMIIGTIVSTLVNLHGRFGIKIVGKIPPGLPAPSLPDMSLFRYIIGDALAISVVSLVVTISMGKLFAKKHNYEVDVRQEFYAVGFMEVLCSLFPVWPSSTALARTLVYEAAGTKTQLATIFSSLVLLAVILFMGQLVESLPVCFLSCIIIVALKGMFMQLSSISKLWPISKTDCAIFTVCFAATVLYDVIEGLLIGTCFAAALLMYTIQKSKVVEIGRLSHNEGQSYFQPIDSYRFGLYLCCKFVILDINEHLWALLFVANVTYQLGLS</sequence>
<evidence type="ECO:0000256" key="1">
    <source>
        <dbReference type="ARBA" id="ARBA00004141"/>
    </source>
</evidence>
<dbReference type="GO" id="GO:0016020">
    <property type="term" value="C:membrane"/>
    <property type="evidence" value="ECO:0007669"/>
    <property type="project" value="UniProtKB-SubCell"/>
</dbReference>
<evidence type="ECO:0000256" key="3">
    <source>
        <dbReference type="ARBA" id="ARBA00022989"/>
    </source>
</evidence>
<dbReference type="OrthoDB" id="288203at2759"/>
<feature type="transmembrane region" description="Helical" evidence="5">
    <location>
        <begin position="256"/>
        <end position="282"/>
    </location>
</feature>
<dbReference type="EMBL" id="UYYA01004172">
    <property type="protein sequence ID" value="VDM60146.1"/>
    <property type="molecule type" value="Genomic_DNA"/>
</dbReference>
<feature type="transmembrane region" description="Helical" evidence="5">
    <location>
        <begin position="479"/>
        <end position="512"/>
    </location>
</feature>
<gene>
    <name evidence="7" type="ORF">ACOC_LOCUS8561</name>
</gene>
<reference evidence="9" key="1">
    <citation type="submission" date="2016-04" db="UniProtKB">
        <authorList>
            <consortium name="WormBaseParasite"/>
        </authorList>
    </citation>
    <scope>IDENTIFICATION</scope>
</reference>
<feature type="transmembrane region" description="Helical" evidence="5">
    <location>
        <begin position="206"/>
        <end position="228"/>
    </location>
</feature>
<dbReference type="WBParaSite" id="ACOC_0000856001-mRNA-1">
    <property type="protein sequence ID" value="ACOC_0000856001-mRNA-1"/>
    <property type="gene ID" value="ACOC_0000856001"/>
</dbReference>
<reference evidence="7 8" key="2">
    <citation type="submission" date="2018-11" db="EMBL/GenBank/DDBJ databases">
        <authorList>
            <consortium name="Pathogen Informatics"/>
        </authorList>
    </citation>
    <scope>NUCLEOTIDE SEQUENCE [LARGE SCALE GENOMIC DNA]</scope>
    <source>
        <strain evidence="7 8">Costa Rica</strain>
    </source>
</reference>
<feature type="transmembrane region" description="Helical" evidence="5">
    <location>
        <begin position="303"/>
        <end position="324"/>
    </location>
</feature>
<dbReference type="AlphaFoldDB" id="A0A158PJB4"/>
<keyword evidence="4 5" id="KW-0472">Membrane</keyword>
<dbReference type="Pfam" id="PF00916">
    <property type="entry name" value="Sulfate_transp"/>
    <property type="match status" value="1"/>
</dbReference>
<evidence type="ECO:0000256" key="4">
    <source>
        <dbReference type="ARBA" id="ARBA00023136"/>
    </source>
</evidence>
<protein>
    <submittedName>
        <fullName evidence="9">Sulfate_transp domain-containing protein</fullName>
    </submittedName>
</protein>
<dbReference type="InterPro" id="IPR011547">
    <property type="entry name" value="SLC26A/SulP_dom"/>
</dbReference>
<evidence type="ECO:0000259" key="6">
    <source>
        <dbReference type="Pfam" id="PF00916"/>
    </source>
</evidence>
<evidence type="ECO:0000256" key="5">
    <source>
        <dbReference type="SAM" id="Phobius"/>
    </source>
</evidence>
<dbReference type="InterPro" id="IPR001902">
    <property type="entry name" value="SLC26A/SulP_fam"/>
</dbReference>
<dbReference type="PANTHER" id="PTHR11814">
    <property type="entry name" value="SULFATE TRANSPORTER"/>
    <property type="match status" value="1"/>
</dbReference>
<evidence type="ECO:0000313" key="9">
    <source>
        <dbReference type="WBParaSite" id="ACOC_0000856001-mRNA-1"/>
    </source>
</evidence>
<keyword evidence="2 5" id="KW-0812">Transmembrane</keyword>
<name>A0A158PJB4_ANGCS</name>
<dbReference type="STRING" id="334426.A0A158PJB4"/>
<keyword evidence="3 5" id="KW-1133">Transmembrane helix</keyword>
<accession>A0A158PJB4</accession>